<evidence type="ECO:0000313" key="2">
    <source>
        <dbReference type="EMBL" id="MBG0562651.1"/>
    </source>
</evidence>
<dbReference type="Proteomes" id="UP000598146">
    <property type="component" value="Unassembled WGS sequence"/>
</dbReference>
<sequence length="278" mass="29796">MTGFDTRTVLVTGATGNVGRPLVDSLLAAGHRVRALTRDPSRAALPAGVEVIAGNLSDTAGLARAFDGADAAHLITFGEGYAPLTNGDEIAALALKSGVTKVSVLKGDVTRSPLEEAIEASGLRWTFLSPVEFMSNTLEWAESVRTESTIRAGFATARSAMIHDGDIAETAAVVLTRDGHDGREYWLTGPEVLTPPDQARIIGEALGREIRFVELSRDEVVAHWRAEGFGAEDIEFFLAMRTDPPEAGYTVLPTVEEVTGRPARTYRTWVTENLAAFS</sequence>
<name>A0A931FZ64_9ACTN</name>
<dbReference type="InterPro" id="IPR036291">
    <property type="entry name" value="NAD(P)-bd_dom_sf"/>
</dbReference>
<dbReference type="InterPro" id="IPR051604">
    <property type="entry name" value="Ergot_Alk_Oxidoreductase"/>
</dbReference>
<feature type="domain" description="NmrA-like" evidence="1">
    <location>
        <begin position="6"/>
        <end position="101"/>
    </location>
</feature>
<dbReference type="PANTHER" id="PTHR43162:SF1">
    <property type="entry name" value="PRESTALK A DIFFERENTIATION PROTEIN A"/>
    <property type="match status" value="1"/>
</dbReference>
<dbReference type="RefSeq" id="WP_196414457.1">
    <property type="nucleotide sequence ID" value="NZ_JADQTO010000006.1"/>
</dbReference>
<dbReference type="EMBL" id="JADQTO010000006">
    <property type="protein sequence ID" value="MBG0562651.1"/>
    <property type="molecule type" value="Genomic_DNA"/>
</dbReference>
<dbReference type="Gene3D" id="3.90.25.10">
    <property type="entry name" value="UDP-galactose 4-epimerase, domain 1"/>
    <property type="match status" value="1"/>
</dbReference>
<gene>
    <name evidence="2" type="ORF">I4J89_14430</name>
</gene>
<evidence type="ECO:0000313" key="3">
    <source>
        <dbReference type="Proteomes" id="UP000598146"/>
    </source>
</evidence>
<evidence type="ECO:0000259" key="1">
    <source>
        <dbReference type="Pfam" id="PF05368"/>
    </source>
</evidence>
<protein>
    <submittedName>
        <fullName evidence="2">NmrA family NAD(P)-binding protein</fullName>
    </submittedName>
</protein>
<dbReference type="AlphaFoldDB" id="A0A931FZ64"/>
<dbReference type="Pfam" id="PF05368">
    <property type="entry name" value="NmrA"/>
    <property type="match status" value="1"/>
</dbReference>
<dbReference type="InterPro" id="IPR008030">
    <property type="entry name" value="NmrA-like"/>
</dbReference>
<organism evidence="2 3">
    <name type="scientific">Actinoplanes aureus</name>
    <dbReference type="NCBI Taxonomy" id="2792083"/>
    <lineage>
        <taxon>Bacteria</taxon>
        <taxon>Bacillati</taxon>
        <taxon>Actinomycetota</taxon>
        <taxon>Actinomycetes</taxon>
        <taxon>Micromonosporales</taxon>
        <taxon>Micromonosporaceae</taxon>
        <taxon>Actinoplanes</taxon>
    </lineage>
</organism>
<keyword evidence="3" id="KW-1185">Reference proteome</keyword>
<comment type="caution">
    <text evidence="2">The sequence shown here is derived from an EMBL/GenBank/DDBJ whole genome shotgun (WGS) entry which is preliminary data.</text>
</comment>
<dbReference type="PANTHER" id="PTHR43162">
    <property type="match status" value="1"/>
</dbReference>
<proteinExistence type="predicted"/>
<reference evidence="2" key="1">
    <citation type="submission" date="2020-11" db="EMBL/GenBank/DDBJ databases">
        <title>Isolation and identification of active actinomycetes.</title>
        <authorList>
            <person name="Sun X."/>
        </authorList>
    </citation>
    <scope>NUCLEOTIDE SEQUENCE</scope>
    <source>
        <strain evidence="2">NEAU-A11</strain>
    </source>
</reference>
<accession>A0A931FZ64</accession>
<dbReference type="SUPFAM" id="SSF51735">
    <property type="entry name" value="NAD(P)-binding Rossmann-fold domains"/>
    <property type="match status" value="1"/>
</dbReference>
<dbReference type="Gene3D" id="3.40.50.720">
    <property type="entry name" value="NAD(P)-binding Rossmann-like Domain"/>
    <property type="match status" value="1"/>
</dbReference>